<sequence length="146" mass="15603">MSEDAGTRHQCASKVCRASLTAAGLLLLHHSGVLGGALVLQQKKMMQTMKEFHLRGSDDLIPEIAEGVAVLACSLLSHDRPNNGLGLAGDPVRFTVEEQEGWRLSQGCGAQTERCVGLRIGLGTFAHQSLWAQQCPVVMATAHGMK</sequence>
<feature type="transmembrane region" description="Helical" evidence="1">
    <location>
        <begin position="20"/>
        <end position="40"/>
    </location>
</feature>
<gene>
    <name evidence="2" type="ORF">NDU88_000411</name>
</gene>
<keyword evidence="1" id="KW-0472">Membrane</keyword>
<proteinExistence type="predicted"/>
<keyword evidence="1" id="KW-0812">Transmembrane</keyword>
<dbReference type="Proteomes" id="UP001066276">
    <property type="component" value="Chromosome 3_2"/>
</dbReference>
<organism evidence="2 3">
    <name type="scientific">Pleurodeles waltl</name>
    <name type="common">Iberian ribbed newt</name>
    <dbReference type="NCBI Taxonomy" id="8319"/>
    <lineage>
        <taxon>Eukaryota</taxon>
        <taxon>Metazoa</taxon>
        <taxon>Chordata</taxon>
        <taxon>Craniata</taxon>
        <taxon>Vertebrata</taxon>
        <taxon>Euteleostomi</taxon>
        <taxon>Amphibia</taxon>
        <taxon>Batrachia</taxon>
        <taxon>Caudata</taxon>
        <taxon>Salamandroidea</taxon>
        <taxon>Salamandridae</taxon>
        <taxon>Pleurodelinae</taxon>
        <taxon>Pleurodeles</taxon>
    </lineage>
</organism>
<keyword evidence="1" id="KW-1133">Transmembrane helix</keyword>
<reference evidence="2" key="1">
    <citation type="journal article" date="2022" name="bioRxiv">
        <title>Sequencing and chromosome-scale assembly of the giantPleurodeles waltlgenome.</title>
        <authorList>
            <person name="Brown T."/>
            <person name="Elewa A."/>
            <person name="Iarovenko S."/>
            <person name="Subramanian E."/>
            <person name="Araus A.J."/>
            <person name="Petzold A."/>
            <person name="Susuki M."/>
            <person name="Suzuki K.-i.T."/>
            <person name="Hayashi T."/>
            <person name="Toyoda A."/>
            <person name="Oliveira C."/>
            <person name="Osipova E."/>
            <person name="Leigh N.D."/>
            <person name="Simon A."/>
            <person name="Yun M.H."/>
        </authorList>
    </citation>
    <scope>NUCLEOTIDE SEQUENCE</scope>
    <source>
        <strain evidence="2">20211129_DDA</strain>
        <tissue evidence="2">Liver</tissue>
    </source>
</reference>
<name>A0AAV7TEU5_PLEWA</name>
<protein>
    <submittedName>
        <fullName evidence="2">Uncharacterized protein</fullName>
    </submittedName>
</protein>
<dbReference type="EMBL" id="JANPWB010000006">
    <property type="protein sequence ID" value="KAJ1175120.1"/>
    <property type="molecule type" value="Genomic_DNA"/>
</dbReference>
<evidence type="ECO:0000256" key="1">
    <source>
        <dbReference type="SAM" id="Phobius"/>
    </source>
</evidence>
<accession>A0AAV7TEU5</accession>
<evidence type="ECO:0000313" key="3">
    <source>
        <dbReference type="Proteomes" id="UP001066276"/>
    </source>
</evidence>
<comment type="caution">
    <text evidence="2">The sequence shown here is derived from an EMBL/GenBank/DDBJ whole genome shotgun (WGS) entry which is preliminary data.</text>
</comment>
<evidence type="ECO:0000313" key="2">
    <source>
        <dbReference type="EMBL" id="KAJ1175120.1"/>
    </source>
</evidence>
<keyword evidence="3" id="KW-1185">Reference proteome</keyword>
<dbReference type="AlphaFoldDB" id="A0AAV7TEU5"/>